<dbReference type="PROSITE" id="PS00670">
    <property type="entry name" value="D_2_HYDROXYACID_DH_2"/>
    <property type="match status" value="1"/>
</dbReference>
<accession>A0A7J3QDW5</accession>
<evidence type="ECO:0000256" key="5">
    <source>
        <dbReference type="RuleBase" id="RU003719"/>
    </source>
</evidence>
<dbReference type="InterPro" id="IPR050857">
    <property type="entry name" value="D-2-hydroxyacid_DH"/>
</dbReference>
<gene>
    <name evidence="8" type="ORF">ENV02_02420</name>
</gene>
<proteinExistence type="inferred from homology"/>
<dbReference type="PROSITE" id="PS00065">
    <property type="entry name" value="D_2_HYDROXYACID_DH_1"/>
    <property type="match status" value="1"/>
</dbReference>
<name>A0A7J3QDW5_9CREN</name>
<evidence type="ECO:0000256" key="1">
    <source>
        <dbReference type="ARBA" id="ARBA00005854"/>
    </source>
</evidence>
<organism evidence="8">
    <name type="scientific">Ignisphaera aggregans</name>
    <dbReference type="NCBI Taxonomy" id="334771"/>
    <lineage>
        <taxon>Archaea</taxon>
        <taxon>Thermoproteota</taxon>
        <taxon>Thermoprotei</taxon>
        <taxon>Desulfurococcales</taxon>
        <taxon>Desulfurococcaceae</taxon>
        <taxon>Ignisphaera</taxon>
    </lineage>
</organism>
<dbReference type="Gene3D" id="3.40.50.720">
    <property type="entry name" value="NAD(P)-binding Rossmann-like Domain"/>
    <property type="match status" value="2"/>
</dbReference>
<comment type="caution">
    <text evidence="8">The sequence shown here is derived from an EMBL/GenBank/DDBJ whole genome shotgun (WGS) entry which is preliminary data.</text>
</comment>
<dbReference type="Pfam" id="PF00389">
    <property type="entry name" value="2-Hacid_dh"/>
    <property type="match status" value="1"/>
</dbReference>
<dbReference type="GO" id="GO:0003714">
    <property type="term" value="F:transcription corepressor activity"/>
    <property type="evidence" value="ECO:0007669"/>
    <property type="project" value="InterPro"/>
</dbReference>
<dbReference type="InterPro" id="IPR036291">
    <property type="entry name" value="NAD(P)-bd_dom_sf"/>
</dbReference>
<dbReference type="SUPFAM" id="SSF52283">
    <property type="entry name" value="Formate/glycerate dehydrogenase catalytic domain-like"/>
    <property type="match status" value="1"/>
</dbReference>
<evidence type="ECO:0000259" key="6">
    <source>
        <dbReference type="Pfam" id="PF00389"/>
    </source>
</evidence>
<protein>
    <submittedName>
        <fullName evidence="8">C-terminal binding protein</fullName>
    </submittedName>
</protein>
<evidence type="ECO:0000313" key="8">
    <source>
        <dbReference type="EMBL" id="HGV66657.1"/>
    </source>
</evidence>
<dbReference type="InterPro" id="IPR006139">
    <property type="entry name" value="D-isomer_2_OHA_DH_cat_dom"/>
</dbReference>
<dbReference type="InterPro" id="IPR029753">
    <property type="entry name" value="D-isomer_DH_CS"/>
</dbReference>
<dbReference type="SUPFAM" id="SSF51735">
    <property type="entry name" value="NAD(P)-binding Rossmann-fold domains"/>
    <property type="match status" value="1"/>
</dbReference>
<dbReference type="InterPro" id="IPR006140">
    <property type="entry name" value="D-isomer_DH_NAD-bd"/>
</dbReference>
<dbReference type="AlphaFoldDB" id="A0A7J3QDW5"/>
<dbReference type="InterPro" id="IPR043322">
    <property type="entry name" value="CtBP"/>
</dbReference>
<feature type="domain" description="D-isomer specific 2-hydroxyacid dehydrogenase NAD-binding" evidence="7">
    <location>
        <begin position="124"/>
        <end position="304"/>
    </location>
</feature>
<dbReference type="Pfam" id="PF02826">
    <property type="entry name" value="2-Hacid_dh_C"/>
    <property type="match status" value="1"/>
</dbReference>
<dbReference type="FunFam" id="3.40.50.720:FF:000203">
    <property type="entry name" value="D-3-phosphoglycerate dehydrogenase (SerA)"/>
    <property type="match status" value="1"/>
</dbReference>
<comment type="similarity">
    <text evidence="1 5">Belongs to the D-isomer specific 2-hydroxyacid dehydrogenase family.</text>
</comment>
<evidence type="ECO:0000256" key="4">
    <source>
        <dbReference type="ARBA" id="ARBA00023027"/>
    </source>
</evidence>
<evidence type="ECO:0000259" key="7">
    <source>
        <dbReference type="Pfam" id="PF02826"/>
    </source>
</evidence>
<dbReference type="GO" id="GO:0051287">
    <property type="term" value="F:NAD binding"/>
    <property type="evidence" value="ECO:0007669"/>
    <property type="project" value="InterPro"/>
</dbReference>
<keyword evidence="4" id="KW-0520">NAD</keyword>
<dbReference type="PANTHER" id="PTHR42789:SF1">
    <property type="entry name" value="D-ISOMER SPECIFIC 2-HYDROXYACID DEHYDROGENASE FAMILY PROTEIN (AFU_ORTHOLOGUE AFUA_6G10090)"/>
    <property type="match status" value="1"/>
</dbReference>
<evidence type="ECO:0000256" key="3">
    <source>
        <dbReference type="ARBA" id="ARBA00023002"/>
    </source>
</evidence>
<dbReference type="GO" id="GO:0008652">
    <property type="term" value="P:amino acid biosynthetic process"/>
    <property type="evidence" value="ECO:0007669"/>
    <property type="project" value="UniProtKB-KW"/>
</dbReference>
<dbReference type="CDD" id="cd05299">
    <property type="entry name" value="CtBP_dh"/>
    <property type="match status" value="1"/>
</dbReference>
<dbReference type="InterPro" id="IPR029752">
    <property type="entry name" value="D-isomer_DH_CS1"/>
</dbReference>
<sequence length="350" mass="39581">MNLLFLAFTSIYKVIHITKKVLITEALPLVEEEKKILSKYAEVIVANTTYENKLIELAKDVDVIMVVYAKITKNIINSAIKLRGIVRYGIGVDNIDLEAATARGIVVANVPDYCIGTVADHTWALILALIRKVTLADRYVRNKLYIGRWTSPPEYLRGIDLEGKTLGIIGLGRIGREVAKRAKGFNVKVIAYDPYISKDIARELEIELTDLETVLRESDIISIHCPLTKETHHLINEDRIKLMRKRPYIINTSRGAIIDEKALYKALKEGIISGAALDVFEIEPPPENNPLFELDNVILTPHIAWYTEEALKRLEMNAVDEAIRILKGEPPRNIVNREVLKLEKSLKINL</sequence>
<dbReference type="PANTHER" id="PTHR42789">
    <property type="entry name" value="D-ISOMER SPECIFIC 2-HYDROXYACID DEHYDROGENASE FAMILY PROTEIN (AFU_ORTHOLOGUE AFUA_6G10090)"/>
    <property type="match status" value="1"/>
</dbReference>
<feature type="domain" description="D-isomer specific 2-hydroxyacid dehydrogenase catalytic" evidence="6">
    <location>
        <begin position="21"/>
        <end position="336"/>
    </location>
</feature>
<evidence type="ECO:0000256" key="2">
    <source>
        <dbReference type="ARBA" id="ARBA00022605"/>
    </source>
</evidence>
<dbReference type="GO" id="GO:0016616">
    <property type="term" value="F:oxidoreductase activity, acting on the CH-OH group of donors, NAD or NADP as acceptor"/>
    <property type="evidence" value="ECO:0007669"/>
    <property type="project" value="InterPro"/>
</dbReference>
<keyword evidence="3 5" id="KW-0560">Oxidoreductase</keyword>
<keyword evidence="2" id="KW-0028">Amino-acid biosynthesis</keyword>
<reference evidence="8" key="1">
    <citation type="journal article" date="2020" name="mSystems">
        <title>Genome- and Community-Level Interaction Insights into Carbon Utilization and Element Cycling Functions of Hydrothermarchaeota in Hydrothermal Sediment.</title>
        <authorList>
            <person name="Zhou Z."/>
            <person name="Liu Y."/>
            <person name="Xu W."/>
            <person name="Pan J."/>
            <person name="Luo Z.H."/>
            <person name="Li M."/>
        </authorList>
    </citation>
    <scope>NUCLEOTIDE SEQUENCE [LARGE SCALE GENOMIC DNA]</scope>
    <source>
        <strain evidence="8">SpSt-721</strain>
    </source>
</reference>
<dbReference type="EMBL" id="DTET01000120">
    <property type="protein sequence ID" value="HGV66657.1"/>
    <property type="molecule type" value="Genomic_DNA"/>
</dbReference>